<reference evidence="1 2" key="1">
    <citation type="submission" date="2021-06" db="EMBL/GenBank/DDBJ databases">
        <authorList>
            <person name="Kallberg Y."/>
            <person name="Tangrot J."/>
            <person name="Rosling A."/>
        </authorList>
    </citation>
    <scope>NUCLEOTIDE SEQUENCE [LARGE SCALE GENOMIC DNA]</scope>
    <source>
        <strain evidence="1 2">120-4 pot B 10/14</strain>
    </source>
</reference>
<gene>
    <name evidence="1" type="ORF">GMARGA_LOCUS24038</name>
</gene>
<protein>
    <submittedName>
        <fullName evidence="1">38875_t:CDS:1</fullName>
    </submittedName>
</protein>
<dbReference type="EMBL" id="CAJVQB010024934">
    <property type="protein sequence ID" value="CAG8805198.1"/>
    <property type="molecule type" value="Genomic_DNA"/>
</dbReference>
<feature type="non-terminal residue" evidence="1">
    <location>
        <position position="179"/>
    </location>
</feature>
<accession>A0ABN7VXG6</accession>
<dbReference type="Proteomes" id="UP000789901">
    <property type="component" value="Unassembled WGS sequence"/>
</dbReference>
<organism evidence="1 2">
    <name type="scientific">Gigaspora margarita</name>
    <dbReference type="NCBI Taxonomy" id="4874"/>
    <lineage>
        <taxon>Eukaryota</taxon>
        <taxon>Fungi</taxon>
        <taxon>Fungi incertae sedis</taxon>
        <taxon>Mucoromycota</taxon>
        <taxon>Glomeromycotina</taxon>
        <taxon>Glomeromycetes</taxon>
        <taxon>Diversisporales</taxon>
        <taxon>Gigasporaceae</taxon>
        <taxon>Gigaspora</taxon>
    </lineage>
</organism>
<comment type="caution">
    <text evidence="1">The sequence shown here is derived from an EMBL/GenBank/DDBJ whole genome shotgun (WGS) entry which is preliminary data.</text>
</comment>
<evidence type="ECO:0000313" key="1">
    <source>
        <dbReference type="EMBL" id="CAG8805198.1"/>
    </source>
</evidence>
<evidence type="ECO:0000313" key="2">
    <source>
        <dbReference type="Proteomes" id="UP000789901"/>
    </source>
</evidence>
<name>A0ABN7VXG6_GIGMA</name>
<keyword evidence="2" id="KW-1185">Reference proteome</keyword>
<sequence length="179" mass="21285">QPSAILDSSKGIDLDLYRDQYSSYYFSESNILYEDIYSESQYEEYSHGELYETFILSELSDSKRGFAVRKECIRTHKDSSVWNTTWSLRMLVQATNLSLPIMITDTNLAMNAAIHIGQNVLKNLRNKLLEKYKDFSKAFFRYYNRLEIIDFEQQFSELIEKYPIVQTYLNHLYKSKKSW</sequence>
<proteinExistence type="predicted"/>
<feature type="non-terminal residue" evidence="1">
    <location>
        <position position="1"/>
    </location>
</feature>